<sequence>MSLFSEAVNFFLRLCPDGPETIRRLTLSESLPPPYISMGDYIHLSQESDSVSATESASYTGAFFPNSRHLVVAGGTFTSHNVTETVPSDFLRLPLGSIDLRNEIQLDKMGGVVCRHCERRSVRRMYSARVAGHNRSVTVALYQGDDAEEEWRQDVVRHSVLRHPNILQIYATAKLTPPEYADERDAYKYYTLVLSTSKLRRRFWIRRSTGRLSIEFTRHDTDPGFPLRSEVLPPPESMMTLRHPNQEALVIASVELQQWYLLCYHYLTRRKKSYIPVQAEIKLGSIICWRSGRPFEDTTEIASVVDPDITCSGWYHSQLGRLEDSSSRYNSAEVVGSTIYLRYLLKYKYGRCVPWLSQANYIFRQLQIVAHHEDYVLVDCIRLSIQISAPTESPPKGYLFLCSPIDFKTGPTSFRWPDYPAYWSLDPSGSNPLSLDEASNLGFPFITIRTEVRWYHWDETVYDGMRKFHHGKGFDPESQDVADYLDCPLYELTVPIPDGKVSVPDKDSALDRDERSDNSSSAYNGNFKELTRSSADSVEHTQEFPTNEAIITGNWSLGGLVELVKLGLIIALAVITLYEHVQ</sequence>
<reference evidence="2" key="1">
    <citation type="submission" date="2020-05" db="EMBL/GenBank/DDBJ databases">
        <title>Mycena genomes resolve the evolution of fungal bioluminescence.</title>
        <authorList>
            <person name="Tsai I.J."/>
        </authorList>
    </citation>
    <scope>NUCLEOTIDE SEQUENCE</scope>
    <source>
        <strain evidence="2">160909Yilan</strain>
    </source>
</reference>
<dbReference type="AlphaFoldDB" id="A0A8H6XKT7"/>
<gene>
    <name evidence="2" type="ORF">MSAN_02000300</name>
</gene>
<evidence type="ECO:0000256" key="1">
    <source>
        <dbReference type="SAM" id="MobiDB-lite"/>
    </source>
</evidence>
<evidence type="ECO:0000313" key="3">
    <source>
        <dbReference type="Proteomes" id="UP000623467"/>
    </source>
</evidence>
<dbReference type="OrthoDB" id="2953266at2759"/>
<accession>A0A8H6XKT7</accession>
<feature type="compositionally biased region" description="Basic and acidic residues" evidence="1">
    <location>
        <begin position="503"/>
        <end position="517"/>
    </location>
</feature>
<name>A0A8H6XKT7_9AGAR</name>
<proteinExistence type="predicted"/>
<protein>
    <submittedName>
        <fullName evidence="2">Uncharacterized protein</fullName>
    </submittedName>
</protein>
<organism evidence="2 3">
    <name type="scientific">Mycena sanguinolenta</name>
    <dbReference type="NCBI Taxonomy" id="230812"/>
    <lineage>
        <taxon>Eukaryota</taxon>
        <taxon>Fungi</taxon>
        <taxon>Dikarya</taxon>
        <taxon>Basidiomycota</taxon>
        <taxon>Agaricomycotina</taxon>
        <taxon>Agaricomycetes</taxon>
        <taxon>Agaricomycetidae</taxon>
        <taxon>Agaricales</taxon>
        <taxon>Marasmiineae</taxon>
        <taxon>Mycenaceae</taxon>
        <taxon>Mycena</taxon>
    </lineage>
</organism>
<keyword evidence="3" id="KW-1185">Reference proteome</keyword>
<evidence type="ECO:0000313" key="2">
    <source>
        <dbReference type="EMBL" id="KAF7342842.1"/>
    </source>
</evidence>
<comment type="caution">
    <text evidence="2">The sequence shown here is derived from an EMBL/GenBank/DDBJ whole genome shotgun (WGS) entry which is preliminary data.</text>
</comment>
<feature type="region of interest" description="Disordered" evidence="1">
    <location>
        <begin position="500"/>
        <end position="526"/>
    </location>
</feature>
<dbReference type="EMBL" id="JACAZH010000024">
    <property type="protein sequence ID" value="KAF7342842.1"/>
    <property type="molecule type" value="Genomic_DNA"/>
</dbReference>
<dbReference type="Proteomes" id="UP000623467">
    <property type="component" value="Unassembled WGS sequence"/>
</dbReference>